<dbReference type="PANTHER" id="PTHR32268:SF16">
    <property type="entry name" value="SERINE O-SUCCINYLTRANSFERASE"/>
    <property type="match status" value="1"/>
</dbReference>
<dbReference type="EMBL" id="ADAS02000027">
    <property type="protein sequence ID" value="OAV95594.1"/>
    <property type="molecule type" value="Genomic_DNA"/>
</dbReference>
<keyword evidence="6" id="KW-1185">Reference proteome</keyword>
<protein>
    <submittedName>
        <fullName evidence="5">AB hydrolase-1 domain-containing protein</fullName>
    </submittedName>
</protein>
<evidence type="ECO:0000313" key="4">
    <source>
        <dbReference type="EMBL" id="OAV95594.1"/>
    </source>
</evidence>
<gene>
    <name evidence="4" type="ORF">PTTG_06285</name>
</gene>
<dbReference type="GO" id="GO:0009086">
    <property type="term" value="P:methionine biosynthetic process"/>
    <property type="evidence" value="ECO:0007669"/>
    <property type="project" value="TreeGrafter"/>
</dbReference>
<dbReference type="GO" id="GO:0009001">
    <property type="term" value="F:serine O-acetyltransferase activity"/>
    <property type="evidence" value="ECO:0007669"/>
    <property type="project" value="TreeGrafter"/>
</dbReference>
<dbReference type="GO" id="GO:0006535">
    <property type="term" value="P:cysteine biosynthetic process from serine"/>
    <property type="evidence" value="ECO:0007669"/>
    <property type="project" value="TreeGrafter"/>
</dbReference>
<evidence type="ECO:0000256" key="2">
    <source>
        <dbReference type="SAM" id="MobiDB-lite"/>
    </source>
</evidence>
<accession>A0A180GSU1</accession>
<evidence type="ECO:0000259" key="3">
    <source>
        <dbReference type="Pfam" id="PF00561"/>
    </source>
</evidence>
<dbReference type="PANTHER" id="PTHR32268">
    <property type="entry name" value="HOMOSERINE O-ACETYLTRANSFERASE"/>
    <property type="match status" value="1"/>
</dbReference>
<dbReference type="PIRSF" id="PIRSF000443">
    <property type="entry name" value="Homoser_Ac_trans"/>
    <property type="match status" value="1"/>
</dbReference>
<dbReference type="VEuPathDB" id="FungiDB:PTTG_06285"/>
<dbReference type="GO" id="GO:0005739">
    <property type="term" value="C:mitochondrion"/>
    <property type="evidence" value="ECO:0007669"/>
    <property type="project" value="TreeGrafter"/>
</dbReference>
<reference evidence="5" key="4">
    <citation type="submission" date="2025-05" db="UniProtKB">
        <authorList>
            <consortium name="EnsemblFungi"/>
        </authorList>
    </citation>
    <scope>IDENTIFICATION</scope>
    <source>
        <strain evidence="5">isolate 1-1 / race 1 (BBBD)</strain>
    </source>
</reference>
<name>A0A180GSU1_PUCT1</name>
<dbReference type="Pfam" id="PF00561">
    <property type="entry name" value="Abhydrolase_1"/>
    <property type="match status" value="1"/>
</dbReference>
<evidence type="ECO:0000313" key="6">
    <source>
        <dbReference type="Proteomes" id="UP000005240"/>
    </source>
</evidence>
<dbReference type="InterPro" id="IPR008220">
    <property type="entry name" value="HAT_MetX-like"/>
</dbReference>
<dbReference type="OrthoDB" id="444135at2759"/>
<comment type="similarity">
    <text evidence="1">Belongs to the AB hydrolase superfamily. MetX family.</text>
</comment>
<dbReference type="NCBIfam" id="NF001209">
    <property type="entry name" value="PRK00175.1"/>
    <property type="match status" value="1"/>
</dbReference>
<dbReference type="NCBIfam" id="TIGR01392">
    <property type="entry name" value="homoserO_Ac_trn"/>
    <property type="match status" value="1"/>
</dbReference>
<dbReference type="GO" id="GO:0004414">
    <property type="term" value="F:homoserine O-acetyltransferase activity"/>
    <property type="evidence" value="ECO:0007669"/>
    <property type="project" value="TreeGrafter"/>
</dbReference>
<feature type="region of interest" description="Disordered" evidence="2">
    <location>
        <begin position="400"/>
        <end position="421"/>
    </location>
</feature>
<dbReference type="Gene3D" id="3.40.50.1820">
    <property type="entry name" value="alpha/beta hydrolase"/>
    <property type="match status" value="1"/>
</dbReference>
<reference evidence="5 6" key="3">
    <citation type="journal article" date="2017" name="G3 (Bethesda)">
        <title>Comparative analysis highlights variable genome content of wheat rusts and divergence of the mating loci.</title>
        <authorList>
            <person name="Cuomo C.A."/>
            <person name="Bakkeren G."/>
            <person name="Khalil H.B."/>
            <person name="Panwar V."/>
            <person name="Joly D."/>
            <person name="Linning R."/>
            <person name="Sakthikumar S."/>
            <person name="Song X."/>
            <person name="Adiconis X."/>
            <person name="Fan L."/>
            <person name="Goldberg J.M."/>
            <person name="Levin J.Z."/>
            <person name="Young S."/>
            <person name="Zeng Q."/>
            <person name="Anikster Y."/>
            <person name="Bruce M."/>
            <person name="Wang M."/>
            <person name="Yin C."/>
            <person name="McCallum B."/>
            <person name="Szabo L.J."/>
            <person name="Hulbert S."/>
            <person name="Chen X."/>
            <person name="Fellers J.P."/>
        </authorList>
    </citation>
    <scope>NUCLEOTIDE SEQUENCE</scope>
    <source>
        <strain evidence="5">isolate 1-1 / race 1 (BBBD)</strain>
        <strain evidence="6">Isolate 1-1 / race 1 (BBBD)</strain>
    </source>
</reference>
<dbReference type="GO" id="GO:0009092">
    <property type="term" value="P:homoserine metabolic process"/>
    <property type="evidence" value="ECO:0007669"/>
    <property type="project" value="TreeGrafter"/>
</dbReference>
<dbReference type="InterPro" id="IPR029058">
    <property type="entry name" value="AB_hydrolase_fold"/>
</dbReference>
<reference evidence="4" key="1">
    <citation type="submission" date="2009-11" db="EMBL/GenBank/DDBJ databases">
        <authorList>
            <consortium name="The Broad Institute Genome Sequencing Platform"/>
            <person name="Ward D."/>
            <person name="Feldgarden M."/>
            <person name="Earl A."/>
            <person name="Young S.K."/>
            <person name="Zeng Q."/>
            <person name="Koehrsen M."/>
            <person name="Alvarado L."/>
            <person name="Berlin A."/>
            <person name="Bochicchio J."/>
            <person name="Borenstein D."/>
            <person name="Chapman S.B."/>
            <person name="Chen Z."/>
            <person name="Engels R."/>
            <person name="Freedman E."/>
            <person name="Gellesch M."/>
            <person name="Goldberg J."/>
            <person name="Griggs A."/>
            <person name="Gujja S."/>
            <person name="Heilman E."/>
            <person name="Heiman D."/>
            <person name="Hepburn T."/>
            <person name="Howarth C."/>
            <person name="Jen D."/>
            <person name="Larson L."/>
            <person name="Lewis B."/>
            <person name="Mehta T."/>
            <person name="Park D."/>
            <person name="Pearson M."/>
            <person name="Roberts A."/>
            <person name="Saif S."/>
            <person name="Shea T."/>
            <person name="Shenoy N."/>
            <person name="Sisk P."/>
            <person name="Stolte C."/>
            <person name="Sykes S."/>
            <person name="Thomson T."/>
            <person name="Walk T."/>
            <person name="White J."/>
            <person name="Yandava C."/>
            <person name="Izard J."/>
            <person name="Baranova O.V."/>
            <person name="Blanton J.M."/>
            <person name="Tanner A.C."/>
            <person name="Dewhirst F.E."/>
            <person name="Haas B."/>
            <person name="Nusbaum C."/>
            <person name="Birren B."/>
        </authorList>
    </citation>
    <scope>NUCLEOTIDE SEQUENCE [LARGE SCALE GENOMIC DNA]</scope>
    <source>
        <strain evidence="4">1-1 BBBD Race 1</strain>
    </source>
</reference>
<dbReference type="HAMAP" id="MF_00296">
    <property type="entry name" value="MetX_acyltransf"/>
    <property type="match status" value="1"/>
</dbReference>
<dbReference type="AlphaFoldDB" id="A0A180GSU1"/>
<evidence type="ECO:0000313" key="5">
    <source>
        <dbReference type="EnsemblFungi" id="PTTG_06285-t43_1-p1"/>
    </source>
</evidence>
<dbReference type="EnsemblFungi" id="PTTG_06285-t43_1">
    <property type="protein sequence ID" value="PTTG_06285-t43_1-p1"/>
    <property type="gene ID" value="PTTG_06285"/>
</dbReference>
<evidence type="ECO:0000256" key="1">
    <source>
        <dbReference type="ARBA" id="ARBA00006886"/>
    </source>
</evidence>
<proteinExistence type="inferred from homology"/>
<feature type="domain" description="AB hydrolase-1" evidence="3">
    <location>
        <begin position="134"/>
        <end position="334"/>
    </location>
</feature>
<organism evidence="4">
    <name type="scientific">Puccinia triticina (isolate 1-1 / race 1 (BBBD))</name>
    <name type="common">Brown leaf rust fungus</name>
    <dbReference type="NCBI Taxonomy" id="630390"/>
    <lineage>
        <taxon>Eukaryota</taxon>
        <taxon>Fungi</taxon>
        <taxon>Dikarya</taxon>
        <taxon>Basidiomycota</taxon>
        <taxon>Pucciniomycotina</taxon>
        <taxon>Pucciniomycetes</taxon>
        <taxon>Pucciniales</taxon>
        <taxon>Pucciniaceae</taxon>
        <taxon>Puccinia</taxon>
    </lineage>
</organism>
<sequence>MRTGFSKLRSPGHILSSPISRRSVKPIIHSDESRLIDLPREILARSPICTVIHLANSAKRAKFDAKHAPVYRSYSKRASLRTPDGPEPTYSKLVSGYQVYHHPTPFKLDYGQTLQSFDLAYEVWGKLSDRKDNVILIHTGLSASSHAKSHEENRNPGWWEKFVGHGPSYPIDLDRYFVICTNVLGSCYGSTGPHSINPLTGHRYATEFPIVSIFDMVRAQFKLLDHLGIDHLYASIGSSMGGMQSIAAAWLEPERVGKVVSISGCGRSGPSSIAIRYAQRSVLMADPNWNNGFYYDSAPPHVGMKLARQIATITYRSGPEWEQRFGRSRRSVVNQRGQTLLSPPTLSPDFLIETYLDHQGEQFCLKYDANSLLYVSKAMDLFDMTVEGLDELGRYQTGVANSADEPSFQNQPDRDQAGRVTSLSSAGDHKIIASLARTFQRFQSDQEFLILGVQTDILFPITLQRELAEAIRSSSSDRPPHEAPAVTYFELHSPFGHDTFLIDLNGVGGAIRGFLS</sequence>
<reference evidence="4" key="2">
    <citation type="submission" date="2016-05" db="EMBL/GenBank/DDBJ databases">
        <title>Comparative analysis highlights variable genome content of wheat rusts and divergence of the mating loci.</title>
        <authorList>
            <person name="Cuomo C.A."/>
            <person name="Bakkeren G."/>
            <person name="Szabo L."/>
            <person name="Khalil H."/>
            <person name="Joly D."/>
            <person name="Goldberg J."/>
            <person name="Young S."/>
            <person name="Zeng Q."/>
            <person name="Fellers J."/>
        </authorList>
    </citation>
    <scope>NUCLEOTIDE SEQUENCE [LARGE SCALE GENOMIC DNA]</scope>
    <source>
        <strain evidence="4">1-1 BBBD Race 1</strain>
    </source>
</reference>
<dbReference type="Proteomes" id="UP000005240">
    <property type="component" value="Unassembled WGS sequence"/>
</dbReference>
<dbReference type="SUPFAM" id="SSF53474">
    <property type="entry name" value="alpha/beta-Hydrolases"/>
    <property type="match status" value="1"/>
</dbReference>
<dbReference type="InterPro" id="IPR000073">
    <property type="entry name" value="AB_hydrolase_1"/>
</dbReference>